<dbReference type="GO" id="GO:0030007">
    <property type="term" value="P:intracellular potassium ion homeostasis"/>
    <property type="evidence" value="ECO:0007669"/>
    <property type="project" value="TreeGrafter"/>
</dbReference>
<dbReference type="GO" id="GO:0005886">
    <property type="term" value="C:plasma membrane"/>
    <property type="evidence" value="ECO:0007669"/>
    <property type="project" value="UniProtKB-SubCell"/>
</dbReference>
<dbReference type="PRINTS" id="PR00120">
    <property type="entry name" value="HATPASE"/>
</dbReference>
<dbReference type="PRINTS" id="PR00119">
    <property type="entry name" value="CATATPASE"/>
</dbReference>
<organism evidence="16">
    <name type="scientific">Exiguobacterium aurantiacum</name>
    <dbReference type="NCBI Taxonomy" id="33987"/>
    <lineage>
        <taxon>Bacteria</taxon>
        <taxon>Bacillati</taxon>
        <taxon>Bacillota</taxon>
        <taxon>Bacilli</taxon>
        <taxon>Bacillales</taxon>
        <taxon>Bacillales Family XII. Incertae Sedis</taxon>
        <taxon>Exiguobacterium</taxon>
    </lineage>
</organism>
<evidence type="ECO:0000256" key="1">
    <source>
        <dbReference type="ARBA" id="ARBA00004651"/>
    </source>
</evidence>
<feature type="transmembrane region" description="Helical" evidence="14">
    <location>
        <begin position="787"/>
        <end position="807"/>
    </location>
</feature>
<dbReference type="InterPro" id="IPR023299">
    <property type="entry name" value="ATPase_P-typ_cyto_dom_N"/>
</dbReference>
<reference evidence="16" key="1">
    <citation type="journal article" date="2005" name="Biochim. Biophys. Acta">
        <title>Cloning, sequencing and functional expression in Escherichia coli of the gene for a P-type Na(+)-ATPase of a facultatively anaerobic alkaliphile, Exiguobacterium aurantiacum.</title>
        <authorList>
            <person name="Suzuki Y."/>
            <person name="Ueno S."/>
            <person name="Ohnuma R."/>
            <person name="Koyama N."/>
        </authorList>
    </citation>
    <scope>NUCLEOTIDE SEQUENCE</scope>
</reference>
<dbReference type="CDD" id="cd02080">
    <property type="entry name" value="P-type_ATPase_cation"/>
    <property type="match status" value="1"/>
</dbReference>
<keyword evidence="17" id="KW-0378">Hydrolase</keyword>
<dbReference type="Pfam" id="PF00689">
    <property type="entry name" value="Cation_ATPase_C"/>
    <property type="match status" value="1"/>
</dbReference>
<keyword evidence="13 14" id="KW-0472">Membrane</keyword>
<feature type="transmembrane region" description="Helical" evidence="14">
    <location>
        <begin position="79"/>
        <end position="99"/>
    </location>
</feature>
<dbReference type="OrthoDB" id="9813266at2"/>
<dbReference type="FunFam" id="3.40.50.1000:FF:000028">
    <property type="entry name" value="Calcium-transporting P-type ATPase, putative"/>
    <property type="match status" value="1"/>
</dbReference>
<dbReference type="Pfam" id="PF08282">
    <property type="entry name" value="Hydrolase_3"/>
    <property type="match status" value="1"/>
</dbReference>
<keyword evidence="4" id="KW-1003">Cell membrane</keyword>
<dbReference type="SUPFAM" id="SSF81660">
    <property type="entry name" value="Metal cation-transporting ATPase, ATP-binding domain N"/>
    <property type="match status" value="1"/>
</dbReference>
<dbReference type="Gene3D" id="1.20.1110.10">
    <property type="entry name" value="Calcium-transporting ATPase, transmembrane domain"/>
    <property type="match status" value="1"/>
</dbReference>
<gene>
    <name evidence="16" type="primary">mna</name>
    <name evidence="17" type="synonym">ctpF_1</name>
    <name evidence="17" type="ORF">NCTC13163_00477</name>
</gene>
<dbReference type="TCDB" id="3.A.3.2.41">
    <property type="family name" value="the p-type atpase (p-atpase) superfamily"/>
</dbReference>
<feature type="domain" description="Cation-transporting P-type ATPase N-terminal" evidence="15">
    <location>
        <begin position="5"/>
        <end position="79"/>
    </location>
</feature>
<protein>
    <submittedName>
        <fullName evidence="16">P-type Na+-ATPase</fullName>
    </submittedName>
    <submittedName>
        <fullName evidence="17">Probable cation-transporting ATPase F</fullName>
        <ecNumber evidence="17">3.6.3.-</ecNumber>
    </submittedName>
</protein>
<dbReference type="InterPro" id="IPR036412">
    <property type="entry name" value="HAD-like_sf"/>
</dbReference>
<dbReference type="STRING" id="1397694.GCA_000702585_00993"/>
<evidence type="ECO:0000256" key="6">
    <source>
        <dbReference type="ARBA" id="ARBA00022692"/>
    </source>
</evidence>
<evidence type="ECO:0000256" key="5">
    <source>
        <dbReference type="ARBA" id="ARBA00022553"/>
    </source>
</evidence>
<dbReference type="Proteomes" id="UP000254060">
    <property type="component" value="Unassembled WGS sequence"/>
</dbReference>
<dbReference type="Gene3D" id="2.70.150.10">
    <property type="entry name" value="Calcium-transporting ATPase, cytoplasmic transduction domain A"/>
    <property type="match status" value="1"/>
</dbReference>
<evidence type="ECO:0000256" key="14">
    <source>
        <dbReference type="SAM" id="Phobius"/>
    </source>
</evidence>
<keyword evidence="12" id="KW-0406">Ion transport</keyword>
<dbReference type="SMART" id="SM00831">
    <property type="entry name" value="Cation_ATPase_N"/>
    <property type="match status" value="1"/>
</dbReference>
<evidence type="ECO:0000256" key="11">
    <source>
        <dbReference type="ARBA" id="ARBA00022989"/>
    </source>
</evidence>
<evidence type="ECO:0000256" key="12">
    <source>
        <dbReference type="ARBA" id="ARBA00023065"/>
    </source>
</evidence>
<dbReference type="SUPFAM" id="SSF56784">
    <property type="entry name" value="HAD-like"/>
    <property type="match status" value="1"/>
</dbReference>
<keyword evidence="10" id="KW-1278">Translocase</keyword>
<dbReference type="Pfam" id="PF00122">
    <property type="entry name" value="E1-E2_ATPase"/>
    <property type="match status" value="1"/>
</dbReference>
<dbReference type="PANTHER" id="PTHR43294:SF21">
    <property type="entry name" value="CATION TRANSPORTING ATPASE"/>
    <property type="match status" value="1"/>
</dbReference>
<evidence type="ECO:0000256" key="3">
    <source>
        <dbReference type="ARBA" id="ARBA00022448"/>
    </source>
</evidence>
<evidence type="ECO:0000256" key="9">
    <source>
        <dbReference type="ARBA" id="ARBA00022842"/>
    </source>
</evidence>
<dbReference type="GO" id="GO:0036376">
    <property type="term" value="P:sodium ion export across plasma membrane"/>
    <property type="evidence" value="ECO:0007669"/>
    <property type="project" value="TreeGrafter"/>
</dbReference>
<dbReference type="FunFam" id="3.40.50.1000:FF:000001">
    <property type="entry name" value="Phospholipid-transporting ATPase IC"/>
    <property type="match status" value="1"/>
</dbReference>
<dbReference type="InterPro" id="IPR059000">
    <property type="entry name" value="ATPase_P-type_domA"/>
</dbReference>
<dbReference type="InterPro" id="IPR006068">
    <property type="entry name" value="ATPase_P-typ_cation-transptr_C"/>
</dbReference>
<feature type="transmembrane region" description="Helical" evidence="14">
    <location>
        <begin position="55"/>
        <end position="73"/>
    </location>
</feature>
<keyword evidence="6 14" id="KW-0812">Transmembrane</keyword>
<reference evidence="17 18" key="3">
    <citation type="submission" date="2018-06" db="EMBL/GenBank/DDBJ databases">
        <authorList>
            <consortium name="Pathogen Informatics"/>
            <person name="Doyle S."/>
        </authorList>
    </citation>
    <scope>NUCLEOTIDE SEQUENCE [LARGE SCALE GENOMIC DNA]</scope>
    <source>
        <strain evidence="17 18">NCTC13163</strain>
    </source>
</reference>
<dbReference type="EMBL" id="AB365347">
    <property type="protein sequence ID" value="BAF91372.2"/>
    <property type="molecule type" value="Genomic_DNA"/>
</dbReference>
<dbReference type="SFLD" id="SFLDF00027">
    <property type="entry name" value="p-type_atpase"/>
    <property type="match status" value="1"/>
</dbReference>
<feature type="transmembrane region" description="Helical" evidence="14">
    <location>
        <begin position="859"/>
        <end position="879"/>
    </location>
</feature>
<dbReference type="InterPro" id="IPR008250">
    <property type="entry name" value="ATPase_P-typ_transduc_dom_A_sf"/>
</dbReference>
<dbReference type="Pfam" id="PF13246">
    <property type="entry name" value="Cation_ATPase"/>
    <property type="match status" value="1"/>
</dbReference>
<comment type="similarity">
    <text evidence="2">Belongs to the cation transport ATPase (P-type) (TC 3.A.3) family. Type IIA subfamily.</text>
</comment>
<keyword evidence="8" id="KW-0067">ATP-binding</keyword>
<dbReference type="SFLD" id="SFLDG00002">
    <property type="entry name" value="C1.7:_P-type_atpase_like"/>
    <property type="match status" value="1"/>
</dbReference>
<reference evidence="16" key="2">
    <citation type="submission" date="2007-10" db="EMBL/GenBank/DDBJ databases">
        <authorList>
            <person name="Koyama N."/>
        </authorList>
    </citation>
    <scope>NUCLEOTIDE SEQUENCE</scope>
</reference>
<accession>A8R5V4</accession>
<dbReference type="EC" id="3.6.3.-" evidence="17"/>
<feature type="transmembrane region" description="Helical" evidence="14">
    <location>
        <begin position="756"/>
        <end position="775"/>
    </location>
</feature>
<dbReference type="InterPro" id="IPR001757">
    <property type="entry name" value="P_typ_ATPase"/>
</dbReference>
<dbReference type="GO" id="GO:0006883">
    <property type="term" value="P:intracellular sodium ion homeostasis"/>
    <property type="evidence" value="ECO:0007669"/>
    <property type="project" value="TreeGrafter"/>
</dbReference>
<feature type="transmembrane region" description="Helical" evidence="14">
    <location>
        <begin position="277"/>
        <end position="299"/>
    </location>
</feature>
<name>A8R5V4_9BACL</name>
<evidence type="ECO:0000313" key="16">
    <source>
        <dbReference type="EMBL" id="BAF91372.2"/>
    </source>
</evidence>
<evidence type="ECO:0000313" key="17">
    <source>
        <dbReference type="EMBL" id="STO07132.1"/>
    </source>
</evidence>
<dbReference type="SUPFAM" id="SSF81653">
    <property type="entry name" value="Calcium ATPase, transduction domain A"/>
    <property type="match status" value="1"/>
</dbReference>
<dbReference type="PANTHER" id="PTHR43294">
    <property type="entry name" value="SODIUM/POTASSIUM-TRANSPORTING ATPASE SUBUNIT ALPHA"/>
    <property type="match status" value="1"/>
</dbReference>
<dbReference type="Pfam" id="PF00690">
    <property type="entry name" value="Cation_ATPase_N"/>
    <property type="match status" value="1"/>
</dbReference>
<dbReference type="NCBIfam" id="TIGR01494">
    <property type="entry name" value="ATPase_P-type"/>
    <property type="match status" value="2"/>
</dbReference>
<dbReference type="InterPro" id="IPR004014">
    <property type="entry name" value="ATPase_P-typ_cation-transptr_N"/>
</dbReference>
<feature type="transmembrane region" description="Helical" evidence="14">
    <location>
        <begin position="716"/>
        <end position="735"/>
    </location>
</feature>
<dbReference type="InterPro" id="IPR023298">
    <property type="entry name" value="ATPase_P-typ_TM_dom_sf"/>
</dbReference>
<proteinExistence type="inferred from homology"/>
<keyword evidence="11 14" id="KW-1133">Transmembrane helix</keyword>
<evidence type="ECO:0000256" key="2">
    <source>
        <dbReference type="ARBA" id="ARBA00005675"/>
    </source>
</evidence>
<evidence type="ECO:0000256" key="8">
    <source>
        <dbReference type="ARBA" id="ARBA00022840"/>
    </source>
</evidence>
<keyword evidence="5" id="KW-0597">Phosphoprotein</keyword>
<keyword evidence="9" id="KW-0460">Magnesium</keyword>
<dbReference type="Gene3D" id="3.40.1110.10">
    <property type="entry name" value="Calcium-transporting ATPase, cytoplasmic domain N"/>
    <property type="match status" value="1"/>
</dbReference>
<feature type="transmembrane region" description="Helical" evidence="14">
    <location>
        <begin position="684"/>
        <end position="704"/>
    </location>
</feature>
<dbReference type="PROSITE" id="PS00154">
    <property type="entry name" value="ATPASE_E1_E2"/>
    <property type="match status" value="1"/>
</dbReference>
<feature type="transmembrane region" description="Helical" evidence="14">
    <location>
        <begin position="246"/>
        <end position="265"/>
    </location>
</feature>
<evidence type="ECO:0000256" key="4">
    <source>
        <dbReference type="ARBA" id="ARBA00022475"/>
    </source>
</evidence>
<evidence type="ECO:0000313" key="18">
    <source>
        <dbReference type="Proteomes" id="UP000254060"/>
    </source>
</evidence>
<dbReference type="FunFam" id="2.70.150.10:FF:000160">
    <property type="entry name" value="Sarcoplasmic/endoplasmic reticulum calcium ATPase 1"/>
    <property type="match status" value="1"/>
</dbReference>
<keyword evidence="7" id="KW-0547">Nucleotide-binding</keyword>
<feature type="transmembrane region" description="Helical" evidence="14">
    <location>
        <begin position="819"/>
        <end position="839"/>
    </location>
</feature>
<evidence type="ECO:0000256" key="10">
    <source>
        <dbReference type="ARBA" id="ARBA00022967"/>
    </source>
</evidence>
<evidence type="ECO:0000259" key="15">
    <source>
        <dbReference type="SMART" id="SM00831"/>
    </source>
</evidence>
<dbReference type="GO" id="GO:1902600">
    <property type="term" value="P:proton transmembrane transport"/>
    <property type="evidence" value="ECO:0007669"/>
    <property type="project" value="TreeGrafter"/>
</dbReference>
<dbReference type="GO" id="GO:0005524">
    <property type="term" value="F:ATP binding"/>
    <property type="evidence" value="ECO:0007669"/>
    <property type="project" value="UniProtKB-KW"/>
</dbReference>
<dbReference type="Gene3D" id="3.40.50.1000">
    <property type="entry name" value="HAD superfamily/HAD-like"/>
    <property type="match status" value="1"/>
</dbReference>
<dbReference type="RefSeq" id="WP_029334266.1">
    <property type="nucleotide sequence ID" value="NZ_UGGP01000001.1"/>
</dbReference>
<dbReference type="EMBL" id="UGGP01000001">
    <property type="protein sequence ID" value="STO07132.1"/>
    <property type="molecule type" value="Genomic_DNA"/>
</dbReference>
<sequence length="889" mass="98098">MEERHWHTLSIHETEDHLDTDIDQGLREETAQERIEKHGKNVLPEPKKDPKWLKFLRQFNDVLIYVLLAAAVITAVLGYWYDTIVIALVVLIIGIIGYLQENKAEQALEGIKNMLSPSALVRRDGKRKEIEAEYLVPGDIVYLKPGDKIPVDLRLITAENMKVEESALTGEAITVDKTLDPLEEKIGLGDRTNLAFSGTSVAAGTGSGIVIATGSKTELGKINASIAEVEKVQTPLIQQTQRFGKTVASVIAGVAVFTFIFGYFLRDYETAELLLAVIGLAVAVIPEGLPAIISIILALGVRQMADNKAIVKSLPSVETLGAVSVICSDKTGTLTKNEMTAQNIQLADRTLQVTGSGYAPEGRIESENDVYSNKQDEVLNEILLAGVTCNDSDLFFDEESKQWKITGDPTEGCLLTLGEKAEESIRPLRVISKIPFDSAHKYMATLSPRDDEHVMYLKGAPDRLFSMAEASDSNFPTDMWEKKMTDLAKKGQRVIGVAKRTFNTSKEKIDHDDLYEGIEFLGLIGIMDPPRPEAIEAVNECQSAGIQVKMITGDHKETAIAIGNELGISTEAGAIQGTEIDDLTDEELADVVGQYNIFARTSPENKTRLVKALQTQDHIVAMTGDGVNDAPALRRADIGVAMGIKGTEVSKEAAEMVLVDDNFNTIFKAVKEGRRVYDNLKKTILFILPTNGAQGFVLLMSIFLGTQLPLTALQILWVNMVVAITLSFAIAFEPLEPSTMKRAPRPKKTPLLSRYYIFRILLVSLIIGGGTLMYNLYMNAGDYSVEYIHTMTLNTIVIAQMFHLFNVRVETEPALNRSFFENPIAFYVSGALIVLQLFITYVPFMNTAFGTTPIAASDWIIPFVFGLVVFFIIELEKLISRTVMKRRQS</sequence>
<dbReference type="SUPFAM" id="SSF81665">
    <property type="entry name" value="Calcium ATPase, transmembrane domain M"/>
    <property type="match status" value="1"/>
</dbReference>
<keyword evidence="3" id="KW-0813">Transport</keyword>
<dbReference type="InterPro" id="IPR044492">
    <property type="entry name" value="P_typ_ATPase_HD_dom"/>
</dbReference>
<dbReference type="InterPro" id="IPR023214">
    <property type="entry name" value="HAD_sf"/>
</dbReference>
<comment type="subcellular location">
    <subcellularLocation>
        <location evidence="1">Cell membrane</location>
        <topology evidence="1">Multi-pass membrane protein</topology>
    </subcellularLocation>
</comment>
<evidence type="ECO:0000256" key="7">
    <source>
        <dbReference type="ARBA" id="ARBA00022741"/>
    </source>
</evidence>
<evidence type="ECO:0000256" key="13">
    <source>
        <dbReference type="ARBA" id="ARBA00023136"/>
    </source>
</evidence>
<dbReference type="InterPro" id="IPR018303">
    <property type="entry name" value="ATPase_P-typ_P_site"/>
</dbReference>
<dbReference type="GO" id="GO:0016887">
    <property type="term" value="F:ATP hydrolysis activity"/>
    <property type="evidence" value="ECO:0007669"/>
    <property type="project" value="InterPro"/>
</dbReference>
<dbReference type="SFLD" id="SFLDS00003">
    <property type="entry name" value="Haloacid_Dehalogenase"/>
    <property type="match status" value="1"/>
</dbReference>
<dbReference type="GO" id="GO:0005391">
    <property type="term" value="F:P-type sodium:potassium-exchanging transporter activity"/>
    <property type="evidence" value="ECO:0007669"/>
    <property type="project" value="TreeGrafter"/>
</dbReference>
<dbReference type="InterPro" id="IPR050510">
    <property type="entry name" value="Cation_transp_ATPase_P-type"/>
</dbReference>
<dbReference type="AlphaFoldDB" id="A8R5V4"/>
<dbReference type="GO" id="GO:1990573">
    <property type="term" value="P:potassium ion import across plasma membrane"/>
    <property type="evidence" value="ECO:0007669"/>
    <property type="project" value="TreeGrafter"/>
</dbReference>